<dbReference type="CDD" id="cd16926">
    <property type="entry name" value="HATPase_MutL-MLH-PMS-like"/>
    <property type="match status" value="1"/>
</dbReference>
<dbReference type="SMART" id="SM01340">
    <property type="entry name" value="DNA_mis_repair"/>
    <property type="match status" value="1"/>
</dbReference>
<dbReference type="InterPro" id="IPR042120">
    <property type="entry name" value="MutL_C_dimsub"/>
</dbReference>
<dbReference type="Gene3D" id="3.30.230.10">
    <property type="match status" value="1"/>
</dbReference>
<evidence type="ECO:0000313" key="7">
    <source>
        <dbReference type="EMBL" id="MDV0441224.1"/>
    </source>
</evidence>
<dbReference type="GO" id="GO:0006298">
    <property type="term" value="P:mismatch repair"/>
    <property type="evidence" value="ECO:0007669"/>
    <property type="project" value="UniProtKB-UniRule"/>
</dbReference>
<name>A0AAE4MBL9_9EURY</name>
<feature type="domain" description="DNA mismatch repair protein S5" evidence="6">
    <location>
        <begin position="213"/>
        <end position="332"/>
    </location>
</feature>
<dbReference type="SUPFAM" id="SSF55874">
    <property type="entry name" value="ATPase domain of HSP90 chaperone/DNA topoisomerase II/histidine kinase"/>
    <property type="match status" value="1"/>
</dbReference>
<proteinExistence type="inferred from homology"/>
<dbReference type="PANTHER" id="PTHR10073">
    <property type="entry name" value="DNA MISMATCH REPAIR PROTEIN MLH, PMS, MUTL"/>
    <property type="match status" value="1"/>
</dbReference>
<evidence type="ECO:0000256" key="1">
    <source>
        <dbReference type="ARBA" id="ARBA00006082"/>
    </source>
</evidence>
<evidence type="ECO:0000256" key="3">
    <source>
        <dbReference type="ARBA" id="ARBA00023204"/>
    </source>
</evidence>
<evidence type="ECO:0000256" key="4">
    <source>
        <dbReference type="HAMAP-Rule" id="MF_00149"/>
    </source>
</evidence>
<gene>
    <name evidence="4 7" type="primary">mutL</name>
    <name evidence="7" type="ORF">McpAg1_04040</name>
</gene>
<reference evidence="7" key="1">
    <citation type="submission" date="2023-06" db="EMBL/GenBank/DDBJ databases">
        <title>Genome sequence of Methancorpusculaceae sp. Ag1.</title>
        <authorList>
            <person name="Protasov E."/>
            <person name="Platt K."/>
            <person name="Poehlein A."/>
            <person name="Daniel R."/>
            <person name="Brune A."/>
        </authorList>
    </citation>
    <scope>NUCLEOTIDE SEQUENCE</scope>
    <source>
        <strain evidence="7">Ag1</strain>
    </source>
</reference>
<dbReference type="Gene3D" id="3.30.1540.20">
    <property type="entry name" value="MutL, C-terminal domain, dimerisation subdomain"/>
    <property type="match status" value="1"/>
</dbReference>
<dbReference type="InterPro" id="IPR038973">
    <property type="entry name" value="MutL/Mlh/Pms-like"/>
</dbReference>
<keyword evidence="8" id="KW-1185">Reference proteome</keyword>
<dbReference type="SMART" id="SM00853">
    <property type="entry name" value="MutL_C"/>
    <property type="match status" value="1"/>
</dbReference>
<dbReference type="InterPro" id="IPR020667">
    <property type="entry name" value="DNA_mismatch_repair_MutL"/>
</dbReference>
<feature type="domain" description="MutL C-terminal dimerisation" evidence="5">
    <location>
        <begin position="417"/>
        <end position="560"/>
    </location>
</feature>
<dbReference type="InterPro" id="IPR013507">
    <property type="entry name" value="DNA_mismatch_S5_2-like"/>
</dbReference>
<dbReference type="SUPFAM" id="SSF54211">
    <property type="entry name" value="Ribosomal protein S5 domain 2-like"/>
    <property type="match status" value="1"/>
</dbReference>
<dbReference type="InterPro" id="IPR002099">
    <property type="entry name" value="MutL/Mlh/PMS"/>
</dbReference>
<dbReference type="Pfam" id="PF13589">
    <property type="entry name" value="HATPase_c_3"/>
    <property type="match status" value="1"/>
</dbReference>
<evidence type="ECO:0000259" key="5">
    <source>
        <dbReference type="SMART" id="SM00853"/>
    </source>
</evidence>
<dbReference type="InterPro" id="IPR036890">
    <property type="entry name" value="HATPase_C_sf"/>
</dbReference>
<dbReference type="GO" id="GO:0016887">
    <property type="term" value="F:ATP hydrolysis activity"/>
    <property type="evidence" value="ECO:0007669"/>
    <property type="project" value="InterPro"/>
</dbReference>
<dbReference type="Gene3D" id="3.30.1370.100">
    <property type="entry name" value="MutL, C-terminal domain, regulatory subdomain"/>
    <property type="match status" value="1"/>
</dbReference>
<dbReference type="InterPro" id="IPR014790">
    <property type="entry name" value="MutL_C"/>
</dbReference>
<organism evidence="7 8">
    <name type="scientific">Methanorbis furvi</name>
    <dbReference type="NCBI Taxonomy" id="3028299"/>
    <lineage>
        <taxon>Archaea</taxon>
        <taxon>Methanobacteriati</taxon>
        <taxon>Methanobacteriota</taxon>
        <taxon>Stenosarchaea group</taxon>
        <taxon>Methanomicrobia</taxon>
        <taxon>Methanomicrobiales</taxon>
        <taxon>Methanocorpusculaceae</taxon>
        <taxon>Methanorbis</taxon>
    </lineage>
</organism>
<evidence type="ECO:0000313" key="8">
    <source>
        <dbReference type="Proteomes" id="UP001273136"/>
    </source>
</evidence>
<dbReference type="Pfam" id="PF08676">
    <property type="entry name" value="MutL_C"/>
    <property type="match status" value="1"/>
</dbReference>
<dbReference type="CDD" id="cd00782">
    <property type="entry name" value="MutL_Trans"/>
    <property type="match status" value="1"/>
</dbReference>
<dbReference type="PANTHER" id="PTHR10073:SF12">
    <property type="entry name" value="DNA MISMATCH REPAIR PROTEIN MLH1"/>
    <property type="match status" value="1"/>
</dbReference>
<dbReference type="InterPro" id="IPR020568">
    <property type="entry name" value="Ribosomal_Su5_D2-typ_SF"/>
</dbReference>
<evidence type="ECO:0000259" key="6">
    <source>
        <dbReference type="SMART" id="SM01340"/>
    </source>
</evidence>
<evidence type="ECO:0000256" key="2">
    <source>
        <dbReference type="ARBA" id="ARBA00022763"/>
    </source>
</evidence>
<dbReference type="Proteomes" id="UP001273136">
    <property type="component" value="Unassembled WGS sequence"/>
</dbReference>
<dbReference type="InterPro" id="IPR042121">
    <property type="entry name" value="MutL_C_regsub"/>
</dbReference>
<dbReference type="GO" id="GO:0140664">
    <property type="term" value="F:ATP-dependent DNA damage sensor activity"/>
    <property type="evidence" value="ECO:0007669"/>
    <property type="project" value="InterPro"/>
</dbReference>
<dbReference type="Pfam" id="PF01119">
    <property type="entry name" value="DNA_mis_repair"/>
    <property type="match status" value="1"/>
</dbReference>
<dbReference type="FunFam" id="3.30.565.10:FF:000003">
    <property type="entry name" value="DNA mismatch repair endonuclease MutL"/>
    <property type="match status" value="1"/>
</dbReference>
<dbReference type="GO" id="GO:0030983">
    <property type="term" value="F:mismatched DNA binding"/>
    <property type="evidence" value="ECO:0007669"/>
    <property type="project" value="InterPro"/>
</dbReference>
<dbReference type="GO" id="GO:0005524">
    <property type="term" value="F:ATP binding"/>
    <property type="evidence" value="ECO:0007669"/>
    <property type="project" value="InterPro"/>
</dbReference>
<keyword evidence="3 4" id="KW-0234">DNA repair</keyword>
<dbReference type="RefSeq" id="WP_338093617.1">
    <property type="nucleotide sequence ID" value="NZ_JAWDKA010000002.1"/>
</dbReference>
<dbReference type="InterPro" id="IPR014721">
    <property type="entry name" value="Ribsml_uS5_D2-typ_fold_subgr"/>
</dbReference>
<dbReference type="SUPFAM" id="SSF118116">
    <property type="entry name" value="DNA mismatch repair protein MutL"/>
    <property type="match status" value="1"/>
</dbReference>
<dbReference type="NCBIfam" id="TIGR00585">
    <property type="entry name" value="mutl"/>
    <property type="match status" value="1"/>
</dbReference>
<dbReference type="EMBL" id="JAWDKA010000002">
    <property type="protein sequence ID" value="MDV0441224.1"/>
    <property type="molecule type" value="Genomic_DNA"/>
</dbReference>
<dbReference type="InterPro" id="IPR037198">
    <property type="entry name" value="MutL_C_sf"/>
</dbReference>
<sequence>MGIITVLDEETISHIAAGEVVERAASVVKELVENAIDADAHRIKIELFADSTAVTRIIVTDDGIGMSEEDALLVFRQHATSKISRPSDLAAIATLGFRGEAMASIAAVSQVTLVTKERGSSSPAACRVTIHGGELIECTAAGAPEGTSVLVEGLFYNTPARRKFQKSVATELSHIYDMVERLALAHRSISFVLLYQGKERFRTYGNGSYADVIAAVFGATFAKELVPVEGTYGLVKVSGLITRPGSEMKTTPSRFYLSINHRQISSRSIQWAVREGYGTLLPKGMYPAAFLDLAIDPRDVDVNVHPTKKEVRLSRERDVQRGVQDAVYCALHDSPVFSATKPAEPAVLDTPKPKTVSPAVPLPETILGEAVAPYERRARPAQEIQKSAAAAFRQTDKQLRRTETFEVPETTEFVPQVLGQIADTYILAKNEAGDLIVVDQHAAHERVMYDLLLARQRKGLAGQELIVPIQLHLTKRETAAITDLLDVLAGAGYLLEPFGKDIWMVRTVPVVSETLGDPSVIHEIIAEALDKTSGGGEESVLDRVLKTAACRSVVKGATPMTLEQMQRLLRQLMATTSPYTCPHGRPTTIVLTKERLAAMFLRT</sequence>
<keyword evidence="2 4" id="KW-0227">DNA damage</keyword>
<dbReference type="HAMAP" id="MF_00149">
    <property type="entry name" value="DNA_mis_repair"/>
    <property type="match status" value="1"/>
</dbReference>
<dbReference type="AlphaFoldDB" id="A0AAE4MBL9"/>
<protein>
    <recommendedName>
        <fullName evidence="4">DNA mismatch repair protein MutL</fullName>
    </recommendedName>
</protein>
<comment type="similarity">
    <text evidence="1 4">Belongs to the DNA mismatch repair MutL/HexB family.</text>
</comment>
<comment type="caution">
    <text evidence="7">The sequence shown here is derived from an EMBL/GenBank/DDBJ whole genome shotgun (WGS) entry which is preliminary data.</text>
</comment>
<comment type="function">
    <text evidence="4">This protein is involved in the repair of mismatches in DNA. It is required for dam-dependent methyl-directed DNA mismatch repair. May act as a 'molecular matchmaker', a protein that promotes the formation of a stable complex between two or more DNA-binding proteins in an ATP-dependent manner without itself being part of a final effector complex.</text>
</comment>
<dbReference type="Gene3D" id="3.30.565.10">
    <property type="entry name" value="Histidine kinase-like ATPase, C-terminal domain"/>
    <property type="match status" value="1"/>
</dbReference>
<accession>A0AAE4MBL9</accession>
<dbReference type="GO" id="GO:0032300">
    <property type="term" value="C:mismatch repair complex"/>
    <property type="evidence" value="ECO:0007669"/>
    <property type="project" value="InterPro"/>
</dbReference>